<name>A0A1F5I240_9BACT</name>
<reference evidence="1 2" key="1">
    <citation type="journal article" date="2016" name="Nat. Commun.">
        <title>Thousands of microbial genomes shed light on interconnected biogeochemical processes in an aquifer system.</title>
        <authorList>
            <person name="Anantharaman K."/>
            <person name="Brown C.T."/>
            <person name="Hug L.A."/>
            <person name="Sharon I."/>
            <person name="Castelle C.J."/>
            <person name="Probst A.J."/>
            <person name="Thomas B.C."/>
            <person name="Singh A."/>
            <person name="Wilkins M.J."/>
            <person name="Karaoz U."/>
            <person name="Brodie E.L."/>
            <person name="Williams K.H."/>
            <person name="Hubbard S.S."/>
            <person name="Banfield J.F."/>
        </authorList>
    </citation>
    <scope>NUCLEOTIDE SEQUENCE [LARGE SCALE GENOMIC DNA]</scope>
</reference>
<dbReference type="PROSITE" id="PS51257">
    <property type="entry name" value="PROKAR_LIPOPROTEIN"/>
    <property type="match status" value="1"/>
</dbReference>
<evidence type="ECO:0008006" key="3">
    <source>
        <dbReference type="Google" id="ProtNLM"/>
    </source>
</evidence>
<organism evidence="1 2">
    <name type="scientific">Candidatus Curtissbacteria bacterium RIFCSPLOWO2_01_FULL_42_26</name>
    <dbReference type="NCBI Taxonomy" id="1797729"/>
    <lineage>
        <taxon>Bacteria</taxon>
        <taxon>Candidatus Curtissiibacteriota</taxon>
    </lineage>
</organism>
<gene>
    <name evidence="1" type="ORF">A3A60_04740</name>
</gene>
<dbReference type="EMBL" id="MFBS01000011">
    <property type="protein sequence ID" value="OGE10319.1"/>
    <property type="molecule type" value="Genomic_DNA"/>
</dbReference>
<evidence type="ECO:0000313" key="2">
    <source>
        <dbReference type="Proteomes" id="UP000179227"/>
    </source>
</evidence>
<sequence>MIKKLIVFLFISIVLSGCLPSVSKKTSKENAGEFVKGAVIEGFPNLPLYQGAKIIETYGRDKKYGGSFIVKDSVEKVVNFYVKFLPVGGWQSTLAQKASSNYVFSINNQGFSGEIIVNGAADGKQTAITIYLVPR</sequence>
<dbReference type="STRING" id="1797729.A3A60_04740"/>
<evidence type="ECO:0000313" key="1">
    <source>
        <dbReference type="EMBL" id="OGE10319.1"/>
    </source>
</evidence>
<proteinExistence type="predicted"/>
<comment type="caution">
    <text evidence="1">The sequence shown here is derived from an EMBL/GenBank/DDBJ whole genome shotgun (WGS) entry which is preliminary data.</text>
</comment>
<dbReference type="AlphaFoldDB" id="A0A1F5I240"/>
<accession>A0A1F5I240</accession>
<protein>
    <recommendedName>
        <fullName evidence="3">Lipoprotein</fullName>
    </recommendedName>
</protein>
<dbReference type="Proteomes" id="UP000179227">
    <property type="component" value="Unassembled WGS sequence"/>
</dbReference>